<keyword evidence="4" id="KW-0804">Transcription</keyword>
<dbReference type="GO" id="GO:0003677">
    <property type="term" value="F:DNA binding"/>
    <property type="evidence" value="ECO:0007669"/>
    <property type="project" value="InterPro"/>
</dbReference>
<protein>
    <submittedName>
        <fullName evidence="9">Sigma-70 family RNA polymerase sigma factor</fullName>
    </submittedName>
</protein>
<dbReference type="PANTHER" id="PTHR47756">
    <property type="entry name" value="BLL6612 PROTEIN-RELATED"/>
    <property type="match status" value="1"/>
</dbReference>
<accession>A0A516PXD6</accession>
<evidence type="ECO:0000256" key="3">
    <source>
        <dbReference type="ARBA" id="ARBA00023082"/>
    </source>
</evidence>
<dbReference type="GO" id="GO:0016987">
    <property type="term" value="F:sigma factor activity"/>
    <property type="evidence" value="ECO:0007669"/>
    <property type="project" value="UniProtKB-KW"/>
</dbReference>
<dbReference type="Gene3D" id="1.10.1740.10">
    <property type="match status" value="1"/>
</dbReference>
<dbReference type="NCBIfam" id="TIGR02937">
    <property type="entry name" value="sigma70-ECF"/>
    <property type="match status" value="1"/>
</dbReference>
<dbReference type="PANTHER" id="PTHR47756:SF2">
    <property type="entry name" value="BLL6612 PROTEIN"/>
    <property type="match status" value="1"/>
</dbReference>
<dbReference type="InterPro" id="IPR013249">
    <property type="entry name" value="RNA_pol_sigma70_r4_t2"/>
</dbReference>
<dbReference type="SUPFAM" id="SSF88946">
    <property type="entry name" value="Sigma2 domain of RNA polymerase sigma factors"/>
    <property type="match status" value="1"/>
</dbReference>
<keyword evidence="2" id="KW-0805">Transcription regulation</keyword>
<evidence type="ECO:0000256" key="1">
    <source>
        <dbReference type="ARBA" id="ARBA00010641"/>
    </source>
</evidence>
<dbReference type="InterPro" id="IPR046531">
    <property type="entry name" value="DUF6596"/>
</dbReference>
<evidence type="ECO:0000256" key="4">
    <source>
        <dbReference type="ARBA" id="ARBA00023163"/>
    </source>
</evidence>
<dbReference type="Pfam" id="PF20239">
    <property type="entry name" value="DUF6596"/>
    <property type="match status" value="1"/>
</dbReference>
<dbReference type="InterPro" id="IPR013324">
    <property type="entry name" value="RNA_pol_sigma_r3/r4-like"/>
</dbReference>
<feature type="region of interest" description="Disordered" evidence="5">
    <location>
        <begin position="75"/>
        <end position="98"/>
    </location>
</feature>
<dbReference type="GO" id="GO:0006352">
    <property type="term" value="P:DNA-templated transcription initiation"/>
    <property type="evidence" value="ECO:0007669"/>
    <property type="project" value="InterPro"/>
</dbReference>
<evidence type="ECO:0000259" key="8">
    <source>
        <dbReference type="Pfam" id="PF20239"/>
    </source>
</evidence>
<evidence type="ECO:0000259" key="6">
    <source>
        <dbReference type="Pfam" id="PF04542"/>
    </source>
</evidence>
<comment type="similarity">
    <text evidence="1">Belongs to the sigma-70 factor family. ECF subfamily.</text>
</comment>
<dbReference type="InterPro" id="IPR036388">
    <property type="entry name" value="WH-like_DNA-bd_sf"/>
</dbReference>
<evidence type="ECO:0000259" key="7">
    <source>
        <dbReference type="Pfam" id="PF08281"/>
    </source>
</evidence>
<dbReference type="InterPro" id="IPR014284">
    <property type="entry name" value="RNA_pol_sigma-70_dom"/>
</dbReference>
<evidence type="ECO:0000313" key="9">
    <source>
        <dbReference type="EMBL" id="QDP95837.1"/>
    </source>
</evidence>
<name>A0A516PXD6_9ACTN</name>
<reference evidence="9 10" key="1">
    <citation type="submission" date="2019-07" db="EMBL/GenBank/DDBJ databases">
        <title>Microlunatus dokdonensis sp. nov. isolated from the rhizospheric soil of the wild plant Elymus tsukushiensis.</title>
        <authorList>
            <person name="Ghim S.-Y."/>
            <person name="Hwang Y.-J."/>
            <person name="Son J.-S."/>
            <person name="Shin J.-H."/>
        </authorList>
    </citation>
    <scope>NUCLEOTIDE SEQUENCE [LARGE SCALE GENOMIC DNA]</scope>
    <source>
        <strain evidence="9 10">KUDC0627</strain>
    </source>
</reference>
<dbReference type="Proteomes" id="UP000319263">
    <property type="component" value="Chromosome"/>
</dbReference>
<dbReference type="RefSeq" id="WP_143985803.1">
    <property type="nucleotide sequence ID" value="NZ_CP041692.1"/>
</dbReference>
<gene>
    <name evidence="9" type="ORF">FOE78_07925</name>
</gene>
<sequence>METSAFEDLLRRIGPQVLGVLLRRYGTDQFDLCEDAVQEAMLEAYAQWPSHGVPDSPAGWLVTSARRRMIDRIRSDAHRREREESQARLAHPLAESPVPETDDSLQLLILCCHPELNRSAQIPLTLRAVGGLTTAQIAHAYLLPEATIAQRISRAKANIKEAGFRFPTAVDVTDRLEPVLTVLYLMFNEAHTSTSGDQLYDVDLAAEAIRLTRQVDDRLPDHGETSGLLALLLLTDARRASRVDDHGRMVPLDEQDRTLWDRDKINSGLRLLHEALPGRRPTPYLIQAAIAALHAEAASTADTDWQEILALYRILEELTGNPMVSLNRVVAESMVYGPRTGLRALEPIAAVLPADHHRVLAVRAHLLERCHDPAAAETYRQASRRTPTVTERNYLLSRARRLDPN</sequence>
<organism evidence="9 10">
    <name type="scientific">Microlunatus elymi</name>
    <dbReference type="NCBI Taxonomy" id="2596828"/>
    <lineage>
        <taxon>Bacteria</taxon>
        <taxon>Bacillati</taxon>
        <taxon>Actinomycetota</taxon>
        <taxon>Actinomycetes</taxon>
        <taxon>Propionibacteriales</taxon>
        <taxon>Propionibacteriaceae</taxon>
        <taxon>Microlunatus</taxon>
    </lineage>
</organism>
<keyword evidence="10" id="KW-1185">Reference proteome</keyword>
<dbReference type="Gene3D" id="1.10.10.10">
    <property type="entry name" value="Winged helix-like DNA-binding domain superfamily/Winged helix DNA-binding domain"/>
    <property type="match status" value="1"/>
</dbReference>
<feature type="domain" description="RNA polymerase sigma factor 70 region 4 type 2" evidence="7">
    <location>
        <begin position="108"/>
        <end position="157"/>
    </location>
</feature>
<dbReference type="Pfam" id="PF04542">
    <property type="entry name" value="Sigma70_r2"/>
    <property type="match status" value="1"/>
</dbReference>
<dbReference type="InterPro" id="IPR007627">
    <property type="entry name" value="RNA_pol_sigma70_r2"/>
</dbReference>
<dbReference type="Pfam" id="PF08281">
    <property type="entry name" value="Sigma70_r4_2"/>
    <property type="match status" value="1"/>
</dbReference>
<dbReference type="SUPFAM" id="SSF88659">
    <property type="entry name" value="Sigma3 and sigma4 domains of RNA polymerase sigma factors"/>
    <property type="match status" value="1"/>
</dbReference>
<feature type="domain" description="DUF6596" evidence="8">
    <location>
        <begin position="175"/>
        <end position="275"/>
    </location>
</feature>
<evidence type="ECO:0000313" key="10">
    <source>
        <dbReference type="Proteomes" id="UP000319263"/>
    </source>
</evidence>
<feature type="compositionally biased region" description="Basic and acidic residues" evidence="5">
    <location>
        <begin position="75"/>
        <end position="86"/>
    </location>
</feature>
<evidence type="ECO:0000256" key="5">
    <source>
        <dbReference type="SAM" id="MobiDB-lite"/>
    </source>
</evidence>
<feature type="domain" description="RNA polymerase sigma-70 region 2" evidence="6">
    <location>
        <begin position="9"/>
        <end position="77"/>
    </location>
</feature>
<dbReference type="OrthoDB" id="9780299at2"/>
<proteinExistence type="inferred from homology"/>
<dbReference type="KEGG" id="mik:FOE78_07925"/>
<dbReference type="AlphaFoldDB" id="A0A516PXD6"/>
<keyword evidence="3" id="KW-0731">Sigma factor</keyword>
<dbReference type="EMBL" id="CP041692">
    <property type="protein sequence ID" value="QDP95837.1"/>
    <property type="molecule type" value="Genomic_DNA"/>
</dbReference>
<dbReference type="InterPro" id="IPR013325">
    <property type="entry name" value="RNA_pol_sigma_r2"/>
</dbReference>
<evidence type="ECO:0000256" key="2">
    <source>
        <dbReference type="ARBA" id="ARBA00023015"/>
    </source>
</evidence>